<dbReference type="InterPro" id="IPR013595">
    <property type="entry name" value="Pept_S33_TAP-like_C"/>
</dbReference>
<sequence>MLTRIAALEGFAIADRLGAIGHETLVMAARDDVLVPYTRSERLAAALPNARLALAPEGGHAHSVTRPEAFNRALLDFLDRD</sequence>
<dbReference type="EMBL" id="JBEPNW010000002">
    <property type="protein sequence ID" value="MET3869097.1"/>
    <property type="molecule type" value="Genomic_DNA"/>
</dbReference>
<dbReference type="Proteomes" id="UP001549119">
    <property type="component" value="Unassembled WGS sequence"/>
</dbReference>
<dbReference type="InterPro" id="IPR029058">
    <property type="entry name" value="AB_hydrolase_fold"/>
</dbReference>
<protein>
    <submittedName>
        <fullName evidence="2">Pimeloyl-ACP methyl ester carboxylesterase</fullName>
    </submittedName>
</protein>
<evidence type="ECO:0000259" key="1">
    <source>
        <dbReference type="Pfam" id="PF08386"/>
    </source>
</evidence>
<accession>A0ABV2NRE7</accession>
<reference evidence="2 3" key="1">
    <citation type="submission" date="2024-06" db="EMBL/GenBank/DDBJ databases">
        <title>Genomics of switchgrass bacterial isolates.</title>
        <authorList>
            <person name="Shade A."/>
        </authorList>
    </citation>
    <scope>NUCLEOTIDE SEQUENCE [LARGE SCALE GENOMIC DNA]</scope>
    <source>
        <strain evidence="2 3">PvP084</strain>
    </source>
</reference>
<evidence type="ECO:0000313" key="3">
    <source>
        <dbReference type="Proteomes" id="UP001549119"/>
    </source>
</evidence>
<comment type="caution">
    <text evidence="2">The sequence shown here is derived from an EMBL/GenBank/DDBJ whole genome shotgun (WGS) entry which is preliminary data.</text>
</comment>
<dbReference type="Gene3D" id="3.40.50.1820">
    <property type="entry name" value="alpha/beta hydrolase"/>
    <property type="match status" value="1"/>
</dbReference>
<feature type="domain" description="Peptidase S33 tripeptidyl aminopeptidase-like C-terminal" evidence="1">
    <location>
        <begin position="22"/>
        <end position="79"/>
    </location>
</feature>
<evidence type="ECO:0000313" key="2">
    <source>
        <dbReference type="EMBL" id="MET3869097.1"/>
    </source>
</evidence>
<name>A0ABV2NRE7_9HYPH</name>
<dbReference type="Pfam" id="PF08386">
    <property type="entry name" value="Abhydrolase_4"/>
    <property type="match status" value="1"/>
</dbReference>
<organism evidence="2 3">
    <name type="scientific">Methylobacterium radiotolerans</name>
    <dbReference type="NCBI Taxonomy" id="31998"/>
    <lineage>
        <taxon>Bacteria</taxon>
        <taxon>Pseudomonadati</taxon>
        <taxon>Pseudomonadota</taxon>
        <taxon>Alphaproteobacteria</taxon>
        <taxon>Hyphomicrobiales</taxon>
        <taxon>Methylobacteriaceae</taxon>
        <taxon>Methylobacterium</taxon>
    </lineage>
</organism>
<proteinExistence type="predicted"/>
<dbReference type="SUPFAM" id="SSF53474">
    <property type="entry name" value="alpha/beta-Hydrolases"/>
    <property type="match status" value="1"/>
</dbReference>
<gene>
    <name evidence="2" type="ORF">ABIC20_006406</name>
</gene>
<keyword evidence="3" id="KW-1185">Reference proteome</keyword>